<dbReference type="InterPro" id="IPR012677">
    <property type="entry name" value="Nucleotide-bd_a/b_plait_sf"/>
</dbReference>
<gene>
    <name evidence="2" type="ORF">PCAL00307_LOCUS1151</name>
    <name evidence="3" type="ORF">PECAL_4P17610</name>
</gene>
<dbReference type="EMBL" id="CAKKNE010000004">
    <property type="protein sequence ID" value="CAH0374478.1"/>
    <property type="molecule type" value="Genomic_DNA"/>
</dbReference>
<keyword evidence="4" id="KW-1185">Reference proteome</keyword>
<feature type="region of interest" description="Disordered" evidence="1">
    <location>
        <begin position="100"/>
        <end position="148"/>
    </location>
</feature>
<feature type="compositionally biased region" description="Basic and acidic residues" evidence="1">
    <location>
        <begin position="189"/>
        <end position="204"/>
    </location>
</feature>
<dbReference type="GO" id="GO:0003676">
    <property type="term" value="F:nucleic acid binding"/>
    <property type="evidence" value="ECO:0007669"/>
    <property type="project" value="InterPro"/>
</dbReference>
<dbReference type="OrthoDB" id="205070at2759"/>
<dbReference type="InterPro" id="IPR035979">
    <property type="entry name" value="RBD_domain_sf"/>
</dbReference>
<evidence type="ECO:0000256" key="1">
    <source>
        <dbReference type="SAM" id="MobiDB-lite"/>
    </source>
</evidence>
<reference evidence="2" key="1">
    <citation type="submission" date="2021-01" db="EMBL/GenBank/DDBJ databases">
        <authorList>
            <person name="Corre E."/>
            <person name="Pelletier E."/>
            <person name="Niang G."/>
            <person name="Scheremetjew M."/>
            <person name="Finn R."/>
            <person name="Kale V."/>
            <person name="Holt S."/>
            <person name="Cochrane G."/>
            <person name="Meng A."/>
            <person name="Brown T."/>
            <person name="Cohen L."/>
        </authorList>
    </citation>
    <scope>NUCLEOTIDE SEQUENCE</scope>
    <source>
        <strain evidence="2">CCMP1756</strain>
    </source>
</reference>
<dbReference type="CDD" id="cd00590">
    <property type="entry name" value="RRM_SF"/>
    <property type="match status" value="2"/>
</dbReference>
<dbReference type="SUPFAM" id="SSF54928">
    <property type="entry name" value="RNA-binding domain, RBD"/>
    <property type="match status" value="1"/>
</dbReference>
<evidence type="ECO:0000313" key="2">
    <source>
        <dbReference type="EMBL" id="CAE0685717.1"/>
    </source>
</evidence>
<reference evidence="3" key="2">
    <citation type="submission" date="2021-11" db="EMBL/GenBank/DDBJ databases">
        <authorList>
            <consortium name="Genoscope - CEA"/>
            <person name="William W."/>
        </authorList>
    </citation>
    <scope>NUCLEOTIDE SEQUENCE</scope>
</reference>
<dbReference type="Gene3D" id="3.30.70.330">
    <property type="match status" value="1"/>
</dbReference>
<evidence type="ECO:0008006" key="5">
    <source>
        <dbReference type="Google" id="ProtNLM"/>
    </source>
</evidence>
<evidence type="ECO:0000313" key="4">
    <source>
        <dbReference type="Proteomes" id="UP000789595"/>
    </source>
</evidence>
<feature type="region of interest" description="Disordered" evidence="1">
    <location>
        <begin position="189"/>
        <end position="212"/>
    </location>
</feature>
<dbReference type="EMBL" id="HBIW01001333">
    <property type="protein sequence ID" value="CAE0685717.1"/>
    <property type="molecule type" value="Transcribed_RNA"/>
</dbReference>
<protein>
    <recommendedName>
        <fullName evidence="5">RRM domain-containing protein</fullName>
    </recommendedName>
</protein>
<dbReference type="AlphaFoldDB" id="A0A7S3ZKH1"/>
<name>A0A7S3ZKH1_9STRA</name>
<dbReference type="Proteomes" id="UP000789595">
    <property type="component" value="Unassembled WGS sequence"/>
</dbReference>
<sequence>MPGPTKAWDNSFAYGAGRDPKPYKSVHVGTGGENAKSDAWLQKSMSNLEKTGGSAYRNNMSEKDREKLLSRMAAAGREYNRGHITEAAYGRYVTQLLKGNKRQQLKDIHNSRRPSSSPSLGRRAPVAEGRMERPQLADSLPRRTIRGLDTSYEQKVRARSARQRTRALAWMEKVAKDDQDVDDELDDALPLREGAEDRSEREVTVSKAPRSTTSAALKEALEGQFGRVNRVDPNGRGQFLVRFKSAGDARRCAKAGRCLLKTRVLAIIPRDGDVQGVKKICSKFGRVLSCLEVIDNGNRGAVVTFETAGAASRAVGEHPITAPNELDISGIPAGSTAEHVSSALGGKRDVVRCSLDPDDRSKAIAVIVNPTIASRLVGKKLEIGTVSRGGSASALERAQFQASNGRNRGPWGSCLVSKPYADNANHSYGWDRGPTKWDEFKKRAAGTYDSKAGQKLPGKARAYTTTKHYLSAALRKTTLEIGSHDVELIVSSN</sequence>
<feature type="region of interest" description="Disordered" evidence="1">
    <location>
        <begin position="1"/>
        <end position="30"/>
    </location>
</feature>
<organism evidence="2">
    <name type="scientific">Pelagomonas calceolata</name>
    <dbReference type="NCBI Taxonomy" id="35677"/>
    <lineage>
        <taxon>Eukaryota</taxon>
        <taxon>Sar</taxon>
        <taxon>Stramenopiles</taxon>
        <taxon>Ochrophyta</taxon>
        <taxon>Pelagophyceae</taxon>
        <taxon>Pelagomonadales</taxon>
        <taxon>Pelagomonadaceae</taxon>
        <taxon>Pelagomonas</taxon>
    </lineage>
</organism>
<accession>A0A7S3ZKH1</accession>
<proteinExistence type="predicted"/>
<evidence type="ECO:0000313" key="3">
    <source>
        <dbReference type="EMBL" id="CAH0374478.1"/>
    </source>
</evidence>